<reference evidence="1" key="1">
    <citation type="journal article" date="2023" name="Insect Mol. Biol.">
        <title>Genome sequencing provides insights into the evolution of gene families encoding plant cell wall-degrading enzymes in longhorned beetles.</title>
        <authorList>
            <person name="Shin N.R."/>
            <person name="Okamura Y."/>
            <person name="Kirsch R."/>
            <person name="Pauchet Y."/>
        </authorList>
    </citation>
    <scope>NUCLEOTIDE SEQUENCE</scope>
    <source>
        <strain evidence="1">MMC_N1</strain>
    </source>
</reference>
<evidence type="ECO:0000313" key="1">
    <source>
        <dbReference type="EMBL" id="KAJ8974094.1"/>
    </source>
</evidence>
<name>A0ABQ9J8X7_9CUCU</name>
<protein>
    <submittedName>
        <fullName evidence="1">Uncharacterized protein</fullName>
    </submittedName>
</protein>
<sequence>MDSVSDAPTDLSVGGSEINVDDKPLNLADHRFTDRLKPPSIPNDRQFAKCKLSFLKSLHSVPFFDVRIKSSTGVFAATLLAIWGTNTSTFVLWSAVSDKLFKICWAGGCPGSPFFERDVKPMVPCTVRCQAC</sequence>
<dbReference type="Proteomes" id="UP001162164">
    <property type="component" value="Unassembled WGS sequence"/>
</dbReference>
<proteinExistence type="predicted"/>
<evidence type="ECO:0000313" key="2">
    <source>
        <dbReference type="Proteomes" id="UP001162164"/>
    </source>
</evidence>
<dbReference type="EMBL" id="JAPWTJ010001057">
    <property type="protein sequence ID" value="KAJ8974094.1"/>
    <property type="molecule type" value="Genomic_DNA"/>
</dbReference>
<organism evidence="1 2">
    <name type="scientific">Molorchus minor</name>
    <dbReference type="NCBI Taxonomy" id="1323400"/>
    <lineage>
        <taxon>Eukaryota</taxon>
        <taxon>Metazoa</taxon>
        <taxon>Ecdysozoa</taxon>
        <taxon>Arthropoda</taxon>
        <taxon>Hexapoda</taxon>
        <taxon>Insecta</taxon>
        <taxon>Pterygota</taxon>
        <taxon>Neoptera</taxon>
        <taxon>Endopterygota</taxon>
        <taxon>Coleoptera</taxon>
        <taxon>Polyphaga</taxon>
        <taxon>Cucujiformia</taxon>
        <taxon>Chrysomeloidea</taxon>
        <taxon>Cerambycidae</taxon>
        <taxon>Lamiinae</taxon>
        <taxon>Monochamini</taxon>
        <taxon>Molorchus</taxon>
    </lineage>
</organism>
<gene>
    <name evidence="1" type="ORF">NQ317_011613</name>
</gene>
<accession>A0ABQ9J8X7</accession>
<comment type="caution">
    <text evidence="1">The sequence shown here is derived from an EMBL/GenBank/DDBJ whole genome shotgun (WGS) entry which is preliminary data.</text>
</comment>
<keyword evidence="2" id="KW-1185">Reference proteome</keyword>